<reference evidence="2 3" key="1">
    <citation type="submission" date="2016-10" db="EMBL/GenBank/DDBJ databases">
        <authorList>
            <person name="de Groot N.N."/>
        </authorList>
    </citation>
    <scope>NUCLEOTIDE SEQUENCE [LARGE SCALE GENOMIC DNA]</scope>
    <source>
        <strain evidence="2 3">A-4</strain>
    </source>
</reference>
<accession>A0A1G6AFW6</accession>
<dbReference type="AlphaFoldDB" id="A0A1G6AFW6"/>
<sequence>MNIRNEEECDYRKVEELTKKAFWNVNFPGCNEHYLIHVLRNHEDFVPELDLVAIEDDKIVGHIAYTKCKLISDDGTEKVVLTFGPLSVDPDYQRRGIGKSLQKYSFEKAKELGYDVVVILGNPENYVTSGFKNCKKYDVDFYNTYPVALLVNELVEGTLKGEKWHYEESPAFEINEKDVELFDKDFDQMEPGYRVSQELFSIYSNATVN</sequence>
<protein>
    <submittedName>
        <fullName evidence="2">Predicted N-acetyltransferase YhbS</fullName>
    </submittedName>
</protein>
<name>A0A1G6AFW6_9STRE</name>
<dbReference type="RefSeq" id="WP_074485088.1">
    <property type="nucleotide sequence ID" value="NZ_FMXP01000004.1"/>
</dbReference>
<dbReference type="Proteomes" id="UP000182508">
    <property type="component" value="Unassembled WGS sequence"/>
</dbReference>
<proteinExistence type="predicted"/>
<dbReference type="PROSITE" id="PS51186">
    <property type="entry name" value="GNAT"/>
    <property type="match status" value="1"/>
</dbReference>
<keyword evidence="2" id="KW-0808">Transferase</keyword>
<keyword evidence="3" id="KW-1185">Reference proteome</keyword>
<dbReference type="InterPro" id="IPR000182">
    <property type="entry name" value="GNAT_dom"/>
</dbReference>
<dbReference type="Gene3D" id="3.40.630.30">
    <property type="match status" value="1"/>
</dbReference>
<dbReference type="CDD" id="cd04301">
    <property type="entry name" value="NAT_SF"/>
    <property type="match status" value="1"/>
</dbReference>
<evidence type="ECO:0000313" key="2">
    <source>
        <dbReference type="EMBL" id="SDB07220.1"/>
    </source>
</evidence>
<dbReference type="Pfam" id="PF00583">
    <property type="entry name" value="Acetyltransf_1"/>
    <property type="match status" value="1"/>
</dbReference>
<evidence type="ECO:0000259" key="1">
    <source>
        <dbReference type="PROSITE" id="PS51186"/>
    </source>
</evidence>
<dbReference type="GO" id="GO:0016747">
    <property type="term" value="F:acyltransferase activity, transferring groups other than amino-acyl groups"/>
    <property type="evidence" value="ECO:0007669"/>
    <property type="project" value="InterPro"/>
</dbReference>
<gene>
    <name evidence="2" type="ORF">SAMN02910293_00356</name>
</gene>
<dbReference type="SUPFAM" id="SSF55729">
    <property type="entry name" value="Acyl-CoA N-acyltransferases (Nat)"/>
    <property type="match status" value="1"/>
</dbReference>
<evidence type="ECO:0000313" key="3">
    <source>
        <dbReference type="Proteomes" id="UP000182508"/>
    </source>
</evidence>
<dbReference type="InterPro" id="IPR016181">
    <property type="entry name" value="Acyl_CoA_acyltransferase"/>
</dbReference>
<feature type="domain" description="N-acetyltransferase" evidence="1">
    <location>
        <begin position="1"/>
        <end position="156"/>
    </location>
</feature>
<dbReference type="EMBL" id="FMXP01000004">
    <property type="protein sequence ID" value="SDB07220.1"/>
    <property type="molecule type" value="Genomic_DNA"/>
</dbReference>
<dbReference type="STRING" id="439219.SAMN02910293_00356"/>
<organism evidence="2 3">
    <name type="scientific">Streptococcus henryi</name>
    <dbReference type="NCBI Taxonomy" id="439219"/>
    <lineage>
        <taxon>Bacteria</taxon>
        <taxon>Bacillati</taxon>
        <taxon>Bacillota</taxon>
        <taxon>Bacilli</taxon>
        <taxon>Lactobacillales</taxon>
        <taxon>Streptococcaceae</taxon>
        <taxon>Streptococcus</taxon>
    </lineage>
</organism>